<gene>
    <name evidence="2" type="ORF">MRATA1EN1_LOCUS17632</name>
</gene>
<dbReference type="Proteomes" id="UP001176941">
    <property type="component" value="Chromosome 28"/>
</dbReference>
<proteinExistence type="predicted"/>
<feature type="compositionally biased region" description="Basic and acidic residues" evidence="1">
    <location>
        <begin position="90"/>
        <end position="102"/>
    </location>
</feature>
<dbReference type="EMBL" id="OX459964">
    <property type="protein sequence ID" value="CAI9168670.1"/>
    <property type="molecule type" value="Genomic_DNA"/>
</dbReference>
<name>A0ABN8Z4B3_RANTA</name>
<organism evidence="2 3">
    <name type="scientific">Rangifer tarandus platyrhynchus</name>
    <name type="common">Svalbard reindeer</name>
    <dbReference type="NCBI Taxonomy" id="3082113"/>
    <lineage>
        <taxon>Eukaryota</taxon>
        <taxon>Metazoa</taxon>
        <taxon>Chordata</taxon>
        <taxon>Craniata</taxon>
        <taxon>Vertebrata</taxon>
        <taxon>Euteleostomi</taxon>
        <taxon>Mammalia</taxon>
        <taxon>Eutheria</taxon>
        <taxon>Laurasiatheria</taxon>
        <taxon>Artiodactyla</taxon>
        <taxon>Ruminantia</taxon>
        <taxon>Pecora</taxon>
        <taxon>Cervidae</taxon>
        <taxon>Odocoileinae</taxon>
        <taxon>Rangifer</taxon>
    </lineage>
</organism>
<sequence>MQVEKDGCTKRSSPGRGETGEAETEDQEEDETGGRERRSQGQTAEGRGGEGVKAGSHLSATGVVGWRRRRWNPERLHGSSSEATRLPGEGTRREDWKQRTGG</sequence>
<accession>A0ABN8Z4B3</accession>
<evidence type="ECO:0000256" key="1">
    <source>
        <dbReference type="SAM" id="MobiDB-lite"/>
    </source>
</evidence>
<reference evidence="2" key="1">
    <citation type="submission" date="2023-04" db="EMBL/GenBank/DDBJ databases">
        <authorList>
            <consortium name="ELIXIR-Norway"/>
        </authorList>
    </citation>
    <scope>NUCLEOTIDE SEQUENCE [LARGE SCALE GENOMIC DNA]</scope>
</reference>
<evidence type="ECO:0000313" key="2">
    <source>
        <dbReference type="EMBL" id="CAI9168670.1"/>
    </source>
</evidence>
<protein>
    <submittedName>
        <fullName evidence="2">Uncharacterized protein</fullName>
    </submittedName>
</protein>
<feature type="region of interest" description="Disordered" evidence="1">
    <location>
        <begin position="1"/>
        <end position="102"/>
    </location>
</feature>
<feature type="compositionally biased region" description="Acidic residues" evidence="1">
    <location>
        <begin position="20"/>
        <end position="31"/>
    </location>
</feature>
<keyword evidence="3" id="KW-1185">Reference proteome</keyword>
<evidence type="ECO:0000313" key="3">
    <source>
        <dbReference type="Proteomes" id="UP001176941"/>
    </source>
</evidence>